<protein>
    <recommendedName>
        <fullName evidence="5">Next to BRCA1 central domain-containing protein</fullName>
    </recommendedName>
</protein>
<name>A0A6V8NFS4_9ACTN</name>
<evidence type="ECO:0000313" key="1">
    <source>
        <dbReference type="EMBL" id="GFP19033.1"/>
    </source>
</evidence>
<dbReference type="Gene3D" id="2.60.40.10">
    <property type="entry name" value="Immunoglobulins"/>
    <property type="match status" value="2"/>
</dbReference>
<dbReference type="Proteomes" id="UP000569018">
    <property type="component" value="Unassembled WGS sequence"/>
</dbReference>
<proteinExistence type="predicted"/>
<dbReference type="Proteomes" id="UP000574717">
    <property type="component" value="Unassembled WGS sequence"/>
</dbReference>
<evidence type="ECO:0000313" key="2">
    <source>
        <dbReference type="EMBL" id="GFP39076.1"/>
    </source>
</evidence>
<comment type="caution">
    <text evidence="1">The sequence shown here is derived from an EMBL/GenBank/DDBJ whole genome shotgun (WGS) entry which is preliminary data.</text>
</comment>
<dbReference type="GO" id="GO:0005975">
    <property type="term" value="P:carbohydrate metabolic process"/>
    <property type="evidence" value="ECO:0007669"/>
    <property type="project" value="UniProtKB-ARBA"/>
</dbReference>
<organism evidence="1 4">
    <name type="scientific">Candidatus Hakubella thermalkaliphila</name>
    <dbReference type="NCBI Taxonomy" id="2754717"/>
    <lineage>
        <taxon>Bacteria</taxon>
        <taxon>Bacillati</taxon>
        <taxon>Actinomycetota</taxon>
        <taxon>Actinomycetota incertae sedis</taxon>
        <taxon>Candidatus Hakubellales</taxon>
        <taxon>Candidatus Hakubellaceae</taxon>
        <taxon>Candidatus Hakubella</taxon>
    </lineage>
</organism>
<evidence type="ECO:0008006" key="5">
    <source>
        <dbReference type="Google" id="ProtNLM"/>
    </source>
</evidence>
<dbReference type="AlphaFoldDB" id="A0A6V8NFS4"/>
<evidence type="ECO:0000313" key="3">
    <source>
        <dbReference type="Proteomes" id="UP000569018"/>
    </source>
</evidence>
<gene>
    <name evidence="1" type="ORF">HKBW3S03_00537</name>
    <name evidence="2" type="ORF">HKBW3S47_00776</name>
</gene>
<dbReference type="InterPro" id="IPR013783">
    <property type="entry name" value="Ig-like_fold"/>
</dbReference>
<accession>A0A6V8NFS4</accession>
<dbReference type="EMBL" id="BLSD01000030">
    <property type="protein sequence ID" value="GFP39076.1"/>
    <property type="molecule type" value="Genomic_DNA"/>
</dbReference>
<evidence type="ECO:0000313" key="4">
    <source>
        <dbReference type="Proteomes" id="UP000574717"/>
    </source>
</evidence>
<sequence length="303" mass="33713">MKTISYLTLVLVVLVATILPLGGTVAKAKGPERYDMTWNYGGLSDVFEGSTFRPGATFTVRLGVTNQGNFTWNAKDHQHPHHIHLSYRWYDHKGNLVQRDGLRSHFPRDVAPGVKLHHFFDPVEVTVKVPKSGFPPAGPGPYDYNAMICFDLVREGVTWFSWVGASPLCFSTKVEKAPEPPRYSAVYNDHNSTPSIMAAGSKASFNFGVQNTGAATWNRGGSNPVHISYHWYDRRGRVVVWDGLRTKLPKDVAPGEGSGTFTITIKAPSTPGTYIIKYDMVKEGVTWFSWVGSPMRVRQVVVR</sequence>
<reference evidence="3 4" key="1">
    <citation type="journal article" date="2020" name="Front. Microbiol.">
        <title>Single-cell genomics of novel Actinobacteria with the Wood-Ljungdahl pathway discovered in a serpentinizing system.</title>
        <authorList>
            <person name="Merino N."/>
            <person name="Kawai M."/>
            <person name="Boyd E.S."/>
            <person name="Colman D.R."/>
            <person name="McGlynn S.E."/>
            <person name="Nealson K.H."/>
            <person name="Kurokawa K."/>
            <person name="Hongoh Y."/>
        </authorList>
    </citation>
    <scope>NUCLEOTIDE SEQUENCE [LARGE SCALE GENOMIC DNA]</scope>
    <source>
        <strain evidence="1 4">S03</strain>
        <strain evidence="2 3">S47</strain>
    </source>
</reference>
<dbReference type="RefSeq" id="WP_176235541.1">
    <property type="nucleotide sequence ID" value="NZ_BLRU01000030.1"/>
</dbReference>
<dbReference type="EMBL" id="BLRU01000030">
    <property type="protein sequence ID" value="GFP19033.1"/>
    <property type="molecule type" value="Genomic_DNA"/>
</dbReference>